<accession>A0ABQ1NLP5</accession>
<dbReference type="PANTHER" id="PTHR37814:SF1">
    <property type="entry name" value="MEMBRANE PROTEIN"/>
    <property type="match status" value="1"/>
</dbReference>
<dbReference type="Gene3D" id="1.20.1740.10">
    <property type="entry name" value="Amino acid/polyamine transporter I"/>
    <property type="match status" value="1"/>
</dbReference>
<feature type="transmembrane region" description="Helical" evidence="1">
    <location>
        <begin position="136"/>
        <end position="160"/>
    </location>
</feature>
<feature type="transmembrane region" description="Helical" evidence="1">
    <location>
        <begin position="258"/>
        <end position="285"/>
    </location>
</feature>
<keyword evidence="1" id="KW-1133">Transmembrane helix</keyword>
<feature type="transmembrane region" description="Helical" evidence="1">
    <location>
        <begin position="322"/>
        <end position="340"/>
    </location>
</feature>
<keyword evidence="1" id="KW-0812">Transmembrane</keyword>
<feature type="transmembrane region" description="Helical" evidence="1">
    <location>
        <begin position="110"/>
        <end position="129"/>
    </location>
</feature>
<feature type="transmembrane region" description="Helical" evidence="1">
    <location>
        <begin position="297"/>
        <end position="316"/>
    </location>
</feature>
<dbReference type="InterPro" id="IPR038728">
    <property type="entry name" value="YkvI-like"/>
</dbReference>
<keyword evidence="1" id="KW-0472">Membrane</keyword>
<organism evidence="2 3">
    <name type="scientific">Thalassobacillus devorans</name>
    <dbReference type="NCBI Taxonomy" id="279813"/>
    <lineage>
        <taxon>Bacteria</taxon>
        <taxon>Bacillati</taxon>
        <taxon>Bacillota</taxon>
        <taxon>Bacilli</taxon>
        <taxon>Bacillales</taxon>
        <taxon>Bacillaceae</taxon>
        <taxon>Thalassobacillus</taxon>
    </lineage>
</organism>
<feature type="transmembrane region" description="Helical" evidence="1">
    <location>
        <begin position="216"/>
        <end position="238"/>
    </location>
</feature>
<feature type="transmembrane region" description="Helical" evidence="1">
    <location>
        <begin position="33"/>
        <end position="58"/>
    </location>
</feature>
<comment type="caution">
    <text evidence="2">The sequence shown here is derived from an EMBL/GenBank/DDBJ whole genome shotgun (WGS) entry which is preliminary data.</text>
</comment>
<evidence type="ECO:0000256" key="1">
    <source>
        <dbReference type="SAM" id="Phobius"/>
    </source>
</evidence>
<sequence>MKQALMIGSAFIGVIVGAGFASGQEVLQYFTSFGIMGIIGAIVATALFAYTGMALVWIGSRVKTTSHKEVIYQISGKLLGTIIDYVLIFTLFGVGVVMIAGAGSNLNQQFGLPVVAGTILMTLLVLMAGMLKVGRVVNIIGGITPFLILFVLLISVFSFLNADGSFAELDSQANELQTTLPNWFISAINYVSFNIAVGASMALVMGGAETNRKTAALGGLMGGLGIGVLIILSNLAIFTKVEHAGQADMPMLAIVNDVSPVLGVIMSIVIFAMIFNTALSMFYSFAARFSTVETKQFKVFFTGTMVVGFIVSFFGFTKLVAYFYPLIGYLGLTLIAVLIITPFRMKKAFKEDEESEPKSEEAKQRATS</sequence>
<keyword evidence="3" id="KW-1185">Reference proteome</keyword>
<reference evidence="3" key="1">
    <citation type="journal article" date="2019" name="Int. J. Syst. Evol. Microbiol.">
        <title>The Global Catalogue of Microorganisms (GCM) 10K type strain sequencing project: providing services to taxonomists for standard genome sequencing and annotation.</title>
        <authorList>
            <consortium name="The Broad Institute Genomics Platform"/>
            <consortium name="The Broad Institute Genome Sequencing Center for Infectious Disease"/>
            <person name="Wu L."/>
            <person name="Ma J."/>
        </authorList>
    </citation>
    <scope>NUCLEOTIDE SEQUENCE [LARGE SCALE GENOMIC DNA]</scope>
    <source>
        <strain evidence="3">CCM 7282</strain>
    </source>
</reference>
<evidence type="ECO:0000313" key="3">
    <source>
        <dbReference type="Proteomes" id="UP000619534"/>
    </source>
</evidence>
<gene>
    <name evidence="2" type="ORF">GCM10007216_05590</name>
</gene>
<evidence type="ECO:0000313" key="2">
    <source>
        <dbReference type="EMBL" id="GGC77936.1"/>
    </source>
</evidence>
<protein>
    <submittedName>
        <fullName evidence="2">Membrane protein</fullName>
    </submittedName>
</protein>
<dbReference type="EMBL" id="BMCJ01000001">
    <property type="protein sequence ID" value="GGC77936.1"/>
    <property type="molecule type" value="Genomic_DNA"/>
</dbReference>
<feature type="transmembrane region" description="Helical" evidence="1">
    <location>
        <begin position="180"/>
        <end position="204"/>
    </location>
</feature>
<proteinExistence type="predicted"/>
<dbReference type="PANTHER" id="PTHR37814">
    <property type="entry name" value="CONSERVED MEMBRANE PROTEIN"/>
    <property type="match status" value="1"/>
</dbReference>
<feature type="transmembrane region" description="Helical" evidence="1">
    <location>
        <begin position="78"/>
        <end position="104"/>
    </location>
</feature>
<dbReference type="RefSeq" id="WP_062445138.1">
    <property type="nucleotide sequence ID" value="NZ_BMCJ01000001.1"/>
</dbReference>
<dbReference type="Proteomes" id="UP000619534">
    <property type="component" value="Unassembled WGS sequence"/>
</dbReference>
<name>A0ABQ1NLP5_9BACI</name>